<accession>A0A1Y1WXI6</accession>
<gene>
    <name evidence="4" type="ORF">BCR32DRAFT_270204</name>
</gene>
<proteinExistence type="predicted"/>
<evidence type="ECO:0000256" key="2">
    <source>
        <dbReference type="SAM" id="Phobius"/>
    </source>
</evidence>
<sequence>MLIINSHSPILLLLLSVFFFKVIKSQNEKYFYGETNYNLKNIESLQVTIFNTTDNNSTSECPKYSIGPRVIYTKQSDTNPTGEIRFCDVSFACNSEKCVYYKSPYNTYKIENGIQYGLPYIKEDNPNIKKKLYIHACSLQNESCYSKDKCTKDDDCFSRNCKKGRCIVNKDKSISLCRIKRNVTDDLYIKCALNVNEFCNYKNDKCYTNKCNTNYQFCYDENAKYDMKYQKLFFIFMGIILLLALSCIIYLYNFRDKLFSNFESQTDSSIVMNETNNNNSSRHSRHSRNNSDDDSDIVFNNIYYHN</sequence>
<keyword evidence="2" id="KW-0472">Membrane</keyword>
<dbReference type="Proteomes" id="UP000193944">
    <property type="component" value="Unassembled WGS sequence"/>
</dbReference>
<reference evidence="4 5" key="2">
    <citation type="submission" date="2016-08" db="EMBL/GenBank/DDBJ databases">
        <title>Pervasive Adenine N6-methylation of Active Genes in Fungi.</title>
        <authorList>
            <consortium name="DOE Joint Genome Institute"/>
            <person name="Mondo S.J."/>
            <person name="Dannebaum R.O."/>
            <person name="Kuo R.C."/>
            <person name="Labutti K."/>
            <person name="Haridas S."/>
            <person name="Kuo A."/>
            <person name="Salamov A."/>
            <person name="Ahrendt S.R."/>
            <person name="Lipzen A."/>
            <person name="Sullivan W."/>
            <person name="Andreopoulos W.B."/>
            <person name="Clum A."/>
            <person name="Lindquist E."/>
            <person name="Daum C."/>
            <person name="Ramamoorthy G.K."/>
            <person name="Gryganskyi A."/>
            <person name="Culley D."/>
            <person name="Magnuson J.K."/>
            <person name="James T.Y."/>
            <person name="O'Malley M.A."/>
            <person name="Stajich J.E."/>
            <person name="Spatafora J.W."/>
            <person name="Visel A."/>
            <person name="Grigoriev I.V."/>
        </authorList>
    </citation>
    <scope>NUCLEOTIDE SEQUENCE [LARGE SCALE GENOMIC DNA]</scope>
    <source>
        <strain evidence="4 5">S4</strain>
    </source>
</reference>
<evidence type="ECO:0000256" key="1">
    <source>
        <dbReference type="SAM" id="MobiDB-lite"/>
    </source>
</evidence>
<dbReference type="OrthoDB" id="2158602at2759"/>
<feature type="signal peptide" evidence="3">
    <location>
        <begin position="1"/>
        <end position="25"/>
    </location>
</feature>
<evidence type="ECO:0000313" key="4">
    <source>
        <dbReference type="EMBL" id="ORX78223.1"/>
    </source>
</evidence>
<keyword evidence="5" id="KW-1185">Reference proteome</keyword>
<feature type="transmembrane region" description="Helical" evidence="2">
    <location>
        <begin position="232"/>
        <end position="252"/>
    </location>
</feature>
<reference evidence="4 5" key="1">
    <citation type="submission" date="2016-08" db="EMBL/GenBank/DDBJ databases">
        <title>A Parts List for Fungal Cellulosomes Revealed by Comparative Genomics.</title>
        <authorList>
            <consortium name="DOE Joint Genome Institute"/>
            <person name="Haitjema C.H."/>
            <person name="Gilmore S.P."/>
            <person name="Henske J.K."/>
            <person name="Solomon K.V."/>
            <person name="De Groot R."/>
            <person name="Kuo A."/>
            <person name="Mondo S.J."/>
            <person name="Salamov A.A."/>
            <person name="Labutti K."/>
            <person name="Zhao Z."/>
            <person name="Chiniquy J."/>
            <person name="Barry K."/>
            <person name="Brewer H.M."/>
            <person name="Purvine S.O."/>
            <person name="Wright A.T."/>
            <person name="Boxma B."/>
            <person name="Van Alen T."/>
            <person name="Hackstein J.H."/>
            <person name="Baker S.E."/>
            <person name="Grigoriev I.V."/>
            <person name="O'Malley M.A."/>
        </authorList>
    </citation>
    <scope>NUCLEOTIDE SEQUENCE [LARGE SCALE GENOMIC DNA]</scope>
    <source>
        <strain evidence="4 5">S4</strain>
    </source>
</reference>
<keyword evidence="3" id="KW-0732">Signal</keyword>
<evidence type="ECO:0000256" key="3">
    <source>
        <dbReference type="SAM" id="SignalP"/>
    </source>
</evidence>
<comment type="caution">
    <text evidence="4">The sequence shown here is derived from an EMBL/GenBank/DDBJ whole genome shotgun (WGS) entry which is preliminary data.</text>
</comment>
<keyword evidence="2" id="KW-0812">Transmembrane</keyword>
<organism evidence="4 5">
    <name type="scientific">Anaeromyces robustus</name>
    <dbReference type="NCBI Taxonomy" id="1754192"/>
    <lineage>
        <taxon>Eukaryota</taxon>
        <taxon>Fungi</taxon>
        <taxon>Fungi incertae sedis</taxon>
        <taxon>Chytridiomycota</taxon>
        <taxon>Chytridiomycota incertae sedis</taxon>
        <taxon>Neocallimastigomycetes</taxon>
        <taxon>Neocallimastigales</taxon>
        <taxon>Neocallimastigaceae</taxon>
        <taxon>Anaeromyces</taxon>
    </lineage>
</organism>
<protein>
    <submittedName>
        <fullName evidence="4">Uncharacterized protein</fullName>
    </submittedName>
</protein>
<feature type="chain" id="PRO_5012530790" evidence="3">
    <location>
        <begin position="26"/>
        <end position="306"/>
    </location>
</feature>
<dbReference type="EMBL" id="MCFG01000218">
    <property type="protein sequence ID" value="ORX78223.1"/>
    <property type="molecule type" value="Genomic_DNA"/>
</dbReference>
<evidence type="ECO:0000313" key="5">
    <source>
        <dbReference type="Proteomes" id="UP000193944"/>
    </source>
</evidence>
<keyword evidence="2" id="KW-1133">Transmembrane helix</keyword>
<dbReference type="AlphaFoldDB" id="A0A1Y1WXI6"/>
<feature type="region of interest" description="Disordered" evidence="1">
    <location>
        <begin position="273"/>
        <end position="294"/>
    </location>
</feature>
<name>A0A1Y1WXI6_9FUNG</name>
<dbReference type="STRING" id="1754192.A0A1Y1WXI6"/>